<organism evidence="1">
    <name type="scientific">uncultured Sulfurovum sp</name>
    <dbReference type="NCBI Taxonomy" id="269237"/>
    <lineage>
        <taxon>Bacteria</taxon>
        <taxon>Pseudomonadati</taxon>
        <taxon>Campylobacterota</taxon>
        <taxon>Epsilonproteobacteria</taxon>
        <taxon>Campylobacterales</taxon>
        <taxon>Sulfurovaceae</taxon>
        <taxon>Sulfurovum</taxon>
        <taxon>environmental samples</taxon>
    </lineage>
</organism>
<name>A0A6S6SA01_9BACT</name>
<dbReference type="AlphaFoldDB" id="A0A6S6SA01"/>
<feature type="non-terminal residue" evidence="1">
    <location>
        <position position="29"/>
    </location>
</feature>
<evidence type="ECO:0000313" key="1">
    <source>
        <dbReference type="EMBL" id="CAA6799949.1"/>
    </source>
</evidence>
<sequence length="29" mass="3532">MRKVDKFEKVSEENFKRLVGVKRSTFEIM</sequence>
<proteinExistence type="predicted"/>
<accession>A0A6S6SA01</accession>
<gene>
    <name evidence="1" type="ORF">HELGO_WM78083</name>
</gene>
<reference evidence="1" key="1">
    <citation type="submission" date="2020-01" db="EMBL/GenBank/DDBJ databases">
        <authorList>
            <person name="Meier V. D."/>
            <person name="Meier V D."/>
        </authorList>
    </citation>
    <scope>NUCLEOTIDE SEQUENCE</scope>
    <source>
        <strain evidence="1">HLG_WM_MAG_03</strain>
    </source>
</reference>
<dbReference type="EMBL" id="CACVAR010000060">
    <property type="protein sequence ID" value="CAA6799949.1"/>
    <property type="molecule type" value="Genomic_DNA"/>
</dbReference>
<protein>
    <submittedName>
        <fullName evidence="1">Uncharacterized protein</fullName>
    </submittedName>
</protein>